<gene>
    <name evidence="3" type="ORF">GCM10009827_057280</name>
</gene>
<sequence>MSAPRSINSLYDLTGRVAIVTGGAGLYGRHMCYALAEAGAHVVVTSRDLTACEAAATALRRDGYEASAHRLDQADEASIVELRDAVVASLGRIDVLVNGSVHRQGSDPNRTTAADWTATSEVNSSGLFLITKHIGEQMMAQRSGSIVNIGSIYGVVGPTFDVYAGTEMTSPAFYAFDKGGMVNLTRYLACFYAPYGVRVNCLSPGGLATPDQPAAFVTAYAERTPLGRLAGPDDIKGPVVFLASDASGYVTGVNLMVDGGWTAH</sequence>
<dbReference type="PRINTS" id="PR00080">
    <property type="entry name" value="SDRFAMILY"/>
</dbReference>
<organism evidence="3 4">
    <name type="scientific">Dactylosporangium maewongense</name>
    <dbReference type="NCBI Taxonomy" id="634393"/>
    <lineage>
        <taxon>Bacteria</taxon>
        <taxon>Bacillati</taxon>
        <taxon>Actinomycetota</taxon>
        <taxon>Actinomycetes</taxon>
        <taxon>Micromonosporales</taxon>
        <taxon>Micromonosporaceae</taxon>
        <taxon>Dactylosporangium</taxon>
    </lineage>
</organism>
<dbReference type="PRINTS" id="PR00081">
    <property type="entry name" value="GDHRDH"/>
</dbReference>
<accession>A0ABP4LUW9</accession>
<dbReference type="Proteomes" id="UP001501470">
    <property type="component" value="Unassembled WGS sequence"/>
</dbReference>
<dbReference type="Pfam" id="PF13561">
    <property type="entry name" value="adh_short_C2"/>
    <property type="match status" value="1"/>
</dbReference>
<protein>
    <submittedName>
        <fullName evidence="3">SDR family oxidoreductase</fullName>
    </submittedName>
</protein>
<dbReference type="InterPro" id="IPR036291">
    <property type="entry name" value="NAD(P)-bd_dom_sf"/>
</dbReference>
<evidence type="ECO:0000256" key="1">
    <source>
        <dbReference type="ARBA" id="ARBA00006484"/>
    </source>
</evidence>
<dbReference type="PANTHER" id="PTHR42760">
    <property type="entry name" value="SHORT-CHAIN DEHYDROGENASES/REDUCTASES FAMILY MEMBER"/>
    <property type="match status" value="1"/>
</dbReference>
<name>A0ABP4LUW9_9ACTN</name>
<keyword evidence="2" id="KW-0560">Oxidoreductase</keyword>
<evidence type="ECO:0000313" key="3">
    <source>
        <dbReference type="EMBL" id="GAA1532041.1"/>
    </source>
</evidence>
<dbReference type="EMBL" id="BAAAQD010000012">
    <property type="protein sequence ID" value="GAA1532041.1"/>
    <property type="molecule type" value="Genomic_DNA"/>
</dbReference>
<proteinExistence type="inferred from homology"/>
<comment type="caution">
    <text evidence="3">The sequence shown here is derived from an EMBL/GenBank/DDBJ whole genome shotgun (WGS) entry which is preliminary data.</text>
</comment>
<comment type="similarity">
    <text evidence="1">Belongs to the short-chain dehydrogenases/reductases (SDR) family.</text>
</comment>
<evidence type="ECO:0000256" key="2">
    <source>
        <dbReference type="ARBA" id="ARBA00023002"/>
    </source>
</evidence>
<reference evidence="4" key="1">
    <citation type="journal article" date="2019" name="Int. J. Syst. Evol. Microbiol.">
        <title>The Global Catalogue of Microorganisms (GCM) 10K type strain sequencing project: providing services to taxonomists for standard genome sequencing and annotation.</title>
        <authorList>
            <consortium name="The Broad Institute Genomics Platform"/>
            <consortium name="The Broad Institute Genome Sequencing Center for Infectious Disease"/>
            <person name="Wu L."/>
            <person name="Ma J."/>
        </authorList>
    </citation>
    <scope>NUCLEOTIDE SEQUENCE [LARGE SCALE GENOMIC DNA]</scope>
    <source>
        <strain evidence="4">JCM 15933</strain>
    </source>
</reference>
<keyword evidence="4" id="KW-1185">Reference proteome</keyword>
<dbReference type="SUPFAM" id="SSF51735">
    <property type="entry name" value="NAD(P)-binding Rossmann-fold domains"/>
    <property type="match status" value="1"/>
</dbReference>
<evidence type="ECO:0000313" key="4">
    <source>
        <dbReference type="Proteomes" id="UP001501470"/>
    </source>
</evidence>
<dbReference type="PANTHER" id="PTHR42760:SF133">
    <property type="entry name" value="3-OXOACYL-[ACYL-CARRIER-PROTEIN] REDUCTASE"/>
    <property type="match status" value="1"/>
</dbReference>
<dbReference type="InterPro" id="IPR002347">
    <property type="entry name" value="SDR_fam"/>
</dbReference>
<dbReference type="Gene3D" id="3.40.50.720">
    <property type="entry name" value="NAD(P)-binding Rossmann-like Domain"/>
    <property type="match status" value="1"/>
</dbReference>